<reference evidence="2 3" key="1">
    <citation type="submission" date="2016-11" db="EMBL/GenBank/DDBJ databases">
        <authorList>
            <person name="Jaros S."/>
            <person name="Januszkiewicz K."/>
            <person name="Wedrychowicz H."/>
        </authorList>
    </citation>
    <scope>NUCLEOTIDE SEQUENCE [LARGE SCALE GENOMIC DNA]</scope>
    <source>
        <strain evidence="2 3">DSM 21074</strain>
    </source>
</reference>
<name>A0A1M6G8A7_9BACT</name>
<keyword evidence="1" id="KW-0732">Signal</keyword>
<dbReference type="OrthoDB" id="1522692at2"/>
<evidence type="ECO:0000313" key="3">
    <source>
        <dbReference type="Proteomes" id="UP000184418"/>
    </source>
</evidence>
<protein>
    <submittedName>
        <fullName evidence="2">Uncharacterized protein</fullName>
    </submittedName>
</protein>
<dbReference type="EMBL" id="FQYN01000004">
    <property type="protein sequence ID" value="SHJ06176.1"/>
    <property type="molecule type" value="Genomic_DNA"/>
</dbReference>
<keyword evidence="3" id="KW-1185">Reference proteome</keyword>
<organism evidence="2 3">
    <name type="scientific">Hymenobacter daecheongensis DSM 21074</name>
    <dbReference type="NCBI Taxonomy" id="1121955"/>
    <lineage>
        <taxon>Bacteria</taxon>
        <taxon>Pseudomonadati</taxon>
        <taxon>Bacteroidota</taxon>
        <taxon>Cytophagia</taxon>
        <taxon>Cytophagales</taxon>
        <taxon>Hymenobacteraceae</taxon>
        <taxon>Hymenobacter</taxon>
    </lineage>
</organism>
<dbReference type="STRING" id="1121955.SAMN02745146_2158"/>
<dbReference type="AlphaFoldDB" id="A0A1M6G8A7"/>
<dbReference type="Proteomes" id="UP000184418">
    <property type="component" value="Unassembled WGS sequence"/>
</dbReference>
<feature type="signal peptide" evidence="1">
    <location>
        <begin position="1"/>
        <end position="21"/>
    </location>
</feature>
<dbReference type="RefSeq" id="WP_143164092.1">
    <property type="nucleotide sequence ID" value="NZ_FQYN01000004.1"/>
</dbReference>
<proteinExistence type="predicted"/>
<feature type="chain" id="PRO_5009917638" evidence="1">
    <location>
        <begin position="22"/>
        <end position="292"/>
    </location>
</feature>
<evidence type="ECO:0000313" key="2">
    <source>
        <dbReference type="EMBL" id="SHJ06176.1"/>
    </source>
</evidence>
<gene>
    <name evidence="2" type="ORF">SAMN02745146_2158</name>
</gene>
<evidence type="ECO:0000256" key="1">
    <source>
        <dbReference type="SAM" id="SignalP"/>
    </source>
</evidence>
<accession>A0A1M6G8A7</accession>
<sequence length="292" mass="31647">MRLLTAFFGLLLSLVALTVEAATPPLLVLDVARFRNEDQSVKGGILEIYATVPGQGLTYKRRGPKVFQAAATLTLEVLYPDGTAAYQEVVTLKPPVLSDTSNLKNPISFQKRIALPDGTYTLRGQVRDQYRAGRVVVVDMPLVLESKSKAPVISNIVLLARPASKTLDQSNFIRGSYSLTRAPGGLYARGADRLFFYAELYNAAPDQPVQLRYKVRPVAGTKDILSTTATATGLTGRSTPLIGDLDISKLPAGEYTLTVEARDAKNKLLSAQTTRLRRNPAEYAPAGAALPR</sequence>